<dbReference type="PROSITE" id="PS50885">
    <property type="entry name" value="HAMP"/>
    <property type="match status" value="1"/>
</dbReference>
<feature type="transmembrane region" description="Helical" evidence="3">
    <location>
        <begin position="293"/>
        <end position="313"/>
    </location>
</feature>
<accession>A0A0F9PQ58</accession>
<evidence type="ECO:0000256" key="1">
    <source>
        <dbReference type="ARBA" id="ARBA00023224"/>
    </source>
</evidence>
<keyword evidence="3" id="KW-0812">Transmembrane</keyword>
<keyword evidence="1" id="KW-0807">Transducer</keyword>
<evidence type="ECO:0000256" key="3">
    <source>
        <dbReference type="SAM" id="Phobius"/>
    </source>
</evidence>
<evidence type="ECO:0008006" key="7">
    <source>
        <dbReference type="Google" id="ProtNLM"/>
    </source>
</evidence>
<name>A0A0F9PQ58_9ZZZZ</name>
<dbReference type="GO" id="GO:0016020">
    <property type="term" value="C:membrane"/>
    <property type="evidence" value="ECO:0007669"/>
    <property type="project" value="InterPro"/>
</dbReference>
<evidence type="ECO:0000259" key="4">
    <source>
        <dbReference type="PROSITE" id="PS50111"/>
    </source>
</evidence>
<organism evidence="6">
    <name type="scientific">marine sediment metagenome</name>
    <dbReference type="NCBI Taxonomy" id="412755"/>
    <lineage>
        <taxon>unclassified sequences</taxon>
        <taxon>metagenomes</taxon>
        <taxon>ecological metagenomes</taxon>
    </lineage>
</organism>
<dbReference type="PANTHER" id="PTHR32089:SF112">
    <property type="entry name" value="LYSOZYME-LIKE PROTEIN-RELATED"/>
    <property type="match status" value="1"/>
</dbReference>
<dbReference type="SMART" id="SM00283">
    <property type="entry name" value="MA"/>
    <property type="match status" value="1"/>
</dbReference>
<dbReference type="Gene3D" id="1.10.287.950">
    <property type="entry name" value="Methyl-accepting chemotaxis protein"/>
    <property type="match status" value="1"/>
</dbReference>
<dbReference type="SUPFAM" id="SSF58104">
    <property type="entry name" value="Methyl-accepting chemotaxis protein (MCP) signaling domain"/>
    <property type="match status" value="1"/>
</dbReference>
<dbReference type="Pfam" id="PF00672">
    <property type="entry name" value="HAMP"/>
    <property type="match status" value="1"/>
</dbReference>
<dbReference type="InterPro" id="IPR024478">
    <property type="entry name" value="HlyB_4HB_MCP"/>
</dbReference>
<evidence type="ECO:0000256" key="2">
    <source>
        <dbReference type="ARBA" id="ARBA00029447"/>
    </source>
</evidence>
<feature type="domain" description="HAMP" evidence="5">
    <location>
        <begin position="317"/>
        <end position="371"/>
    </location>
</feature>
<dbReference type="InterPro" id="IPR003660">
    <property type="entry name" value="HAMP_dom"/>
</dbReference>
<comment type="caution">
    <text evidence="6">The sequence shown here is derived from an EMBL/GenBank/DDBJ whole genome shotgun (WGS) entry which is preliminary data.</text>
</comment>
<dbReference type="AlphaFoldDB" id="A0A0F9PQ58"/>
<sequence length="613" mass="66455">MKIRNKLLFGFAVLIGITSVLGIVSVVQLNTMNEDYNELANVDSVAMELMQQMKLAVDVVIRDMFMYLDGETNGTKDEINDFVQLFDDYYEEVKLLLPAHADALDELEDDHNQIVGFIMDPSSGVLAQQDAIWAQMNNLVALHAELDGDIDTILDLISEVTMDLNVTEMGYYLALQMFYVYEYISNPDDLTKSEFDAAELGFDWGVNNLTTFYGSGAIYDMVLEMDDDHAQFAGNVTAASVGIFALKDSIEEKHVLTGALLDELTGDLLLIDIEIEAEVDANKASAKASMSSALIITITMIVIAIVAGISIALPTIRSITKAINGLVDTADAIATGDLTKKIETSEKVKSETDLLKNSMGEMQKNLIQVIASSQIASINVSNIATELAASSSEVNAASEEISSSSQEVANTVQTQVRALTDISSMANEIQSLSHEVKSSGNDISKVMEIIVGISDQTNLLALNASIEAGRAGEHGRGFAVVADEVRKLAEASKVSVETSSTKITEILSRIERTVELIGNITNDIEGSLAGLEQTSSAIEGISSSTEQQTASMEEVTSTANRLGSLAEELKTELEMFVLKEEGLTGQSIEPKRRPLRRDEIKSSNEEELVLIKK</sequence>
<gene>
    <name evidence="6" type="ORF">LCGC14_1109680</name>
</gene>
<keyword evidence="3" id="KW-0472">Membrane</keyword>
<dbReference type="SMART" id="SM00304">
    <property type="entry name" value="HAMP"/>
    <property type="match status" value="1"/>
</dbReference>
<dbReference type="EMBL" id="LAZR01005056">
    <property type="protein sequence ID" value="KKN03236.1"/>
    <property type="molecule type" value="Genomic_DNA"/>
</dbReference>
<dbReference type="PANTHER" id="PTHR32089">
    <property type="entry name" value="METHYL-ACCEPTING CHEMOTAXIS PROTEIN MCPB"/>
    <property type="match status" value="1"/>
</dbReference>
<keyword evidence="3" id="KW-1133">Transmembrane helix</keyword>
<dbReference type="GO" id="GO:0007165">
    <property type="term" value="P:signal transduction"/>
    <property type="evidence" value="ECO:0007669"/>
    <property type="project" value="UniProtKB-KW"/>
</dbReference>
<evidence type="ECO:0000313" key="6">
    <source>
        <dbReference type="EMBL" id="KKN03236.1"/>
    </source>
</evidence>
<dbReference type="InterPro" id="IPR004089">
    <property type="entry name" value="MCPsignal_dom"/>
</dbReference>
<evidence type="ECO:0000259" key="5">
    <source>
        <dbReference type="PROSITE" id="PS50885"/>
    </source>
</evidence>
<protein>
    <recommendedName>
        <fullName evidence="7">Methyl-accepting transducer domain-containing protein</fullName>
    </recommendedName>
</protein>
<dbReference type="PROSITE" id="PS50111">
    <property type="entry name" value="CHEMOTAXIS_TRANSDUC_2"/>
    <property type="match status" value="1"/>
</dbReference>
<proteinExistence type="inferred from homology"/>
<reference evidence="6" key="1">
    <citation type="journal article" date="2015" name="Nature">
        <title>Complex archaea that bridge the gap between prokaryotes and eukaryotes.</title>
        <authorList>
            <person name="Spang A."/>
            <person name="Saw J.H."/>
            <person name="Jorgensen S.L."/>
            <person name="Zaremba-Niedzwiedzka K."/>
            <person name="Martijn J."/>
            <person name="Lind A.E."/>
            <person name="van Eijk R."/>
            <person name="Schleper C."/>
            <person name="Guy L."/>
            <person name="Ettema T.J."/>
        </authorList>
    </citation>
    <scope>NUCLEOTIDE SEQUENCE</scope>
</reference>
<dbReference type="Gene3D" id="6.10.340.10">
    <property type="match status" value="1"/>
</dbReference>
<feature type="domain" description="Methyl-accepting transducer" evidence="4">
    <location>
        <begin position="379"/>
        <end position="577"/>
    </location>
</feature>
<dbReference type="Pfam" id="PF00015">
    <property type="entry name" value="MCPsignal"/>
    <property type="match status" value="1"/>
</dbReference>
<comment type="similarity">
    <text evidence="2">Belongs to the methyl-accepting chemotaxis (MCP) protein family.</text>
</comment>
<dbReference type="Pfam" id="PF12729">
    <property type="entry name" value="4HB_MCP_1"/>
    <property type="match status" value="1"/>
</dbReference>